<dbReference type="AlphaFoldDB" id="K2NVZ7"/>
<feature type="transmembrane region" description="Helical" evidence="8">
    <location>
        <begin position="363"/>
        <end position="386"/>
    </location>
</feature>
<evidence type="ECO:0000313" key="10">
    <source>
        <dbReference type="EMBL" id="EKF43515.1"/>
    </source>
</evidence>
<dbReference type="Pfam" id="PF02366">
    <property type="entry name" value="PMT"/>
    <property type="match status" value="1"/>
</dbReference>
<dbReference type="PANTHER" id="PTHR33908">
    <property type="entry name" value="MANNOSYLTRANSFERASE YKCB-RELATED"/>
    <property type="match status" value="1"/>
</dbReference>
<keyword evidence="4" id="KW-0808">Transferase</keyword>
<protein>
    <recommendedName>
        <fullName evidence="9">ArnT-like N-terminal domain-containing protein</fullName>
    </recommendedName>
</protein>
<evidence type="ECO:0000256" key="8">
    <source>
        <dbReference type="SAM" id="Phobius"/>
    </source>
</evidence>
<keyword evidence="2" id="KW-1003">Cell membrane</keyword>
<evidence type="ECO:0000256" key="7">
    <source>
        <dbReference type="ARBA" id="ARBA00023136"/>
    </source>
</evidence>
<dbReference type="GO" id="GO:0005886">
    <property type="term" value="C:plasma membrane"/>
    <property type="evidence" value="ECO:0007669"/>
    <property type="project" value="UniProtKB-SubCell"/>
</dbReference>
<evidence type="ECO:0000256" key="2">
    <source>
        <dbReference type="ARBA" id="ARBA00022475"/>
    </source>
</evidence>
<evidence type="ECO:0000256" key="4">
    <source>
        <dbReference type="ARBA" id="ARBA00022679"/>
    </source>
</evidence>
<evidence type="ECO:0000256" key="6">
    <source>
        <dbReference type="ARBA" id="ARBA00022989"/>
    </source>
</evidence>
<dbReference type="InterPro" id="IPR050297">
    <property type="entry name" value="LipidA_mod_glycosyltrf_83"/>
</dbReference>
<dbReference type="GO" id="GO:0016763">
    <property type="term" value="F:pentosyltransferase activity"/>
    <property type="evidence" value="ECO:0007669"/>
    <property type="project" value="TreeGrafter"/>
</dbReference>
<dbReference type="PANTHER" id="PTHR33908:SF3">
    <property type="entry name" value="UNDECAPRENYL PHOSPHATE-ALPHA-4-AMINO-4-DEOXY-L-ARABINOSE ARABINOSYL TRANSFERASE"/>
    <property type="match status" value="1"/>
</dbReference>
<keyword evidence="7 8" id="KW-0472">Membrane</keyword>
<dbReference type="OrthoDB" id="9775035at2"/>
<keyword evidence="3" id="KW-0328">Glycosyltransferase</keyword>
<dbReference type="GO" id="GO:0010041">
    <property type="term" value="P:response to iron(III) ion"/>
    <property type="evidence" value="ECO:0007669"/>
    <property type="project" value="TreeGrafter"/>
</dbReference>
<reference evidence="10 11" key="1">
    <citation type="journal article" date="2012" name="J. Bacteriol.">
        <title>Genome Sequence of Nitratireductor indicus Type Strain C115.</title>
        <authorList>
            <person name="Lai Q."/>
            <person name="Li G."/>
            <person name="Yu Z."/>
            <person name="Shao Z."/>
        </authorList>
    </citation>
    <scope>NUCLEOTIDE SEQUENCE [LARGE SCALE GENOMIC DNA]</scope>
    <source>
        <strain evidence="10 11">C115</strain>
    </source>
</reference>
<gene>
    <name evidence="10" type="ORF">NA8A_05768</name>
</gene>
<dbReference type="RefSeq" id="WP_009449709.1">
    <property type="nucleotide sequence ID" value="NZ_AMSI01000003.1"/>
</dbReference>
<proteinExistence type="predicted"/>
<dbReference type="InterPro" id="IPR003342">
    <property type="entry name" value="ArnT-like_N"/>
</dbReference>
<dbReference type="eggNOG" id="COG1807">
    <property type="taxonomic scope" value="Bacteria"/>
</dbReference>
<feature type="domain" description="ArnT-like N-terminal" evidence="9">
    <location>
        <begin position="35"/>
        <end position="246"/>
    </location>
</feature>
<feature type="transmembrane region" description="Helical" evidence="8">
    <location>
        <begin position="172"/>
        <end position="202"/>
    </location>
</feature>
<keyword evidence="5 8" id="KW-0812">Transmembrane</keyword>
<evidence type="ECO:0000256" key="1">
    <source>
        <dbReference type="ARBA" id="ARBA00004651"/>
    </source>
</evidence>
<dbReference type="GO" id="GO:0009103">
    <property type="term" value="P:lipopolysaccharide biosynthetic process"/>
    <property type="evidence" value="ECO:0007669"/>
    <property type="project" value="UniProtKB-ARBA"/>
</dbReference>
<dbReference type="GO" id="GO:0006493">
    <property type="term" value="P:protein O-linked glycosylation"/>
    <property type="evidence" value="ECO:0007669"/>
    <property type="project" value="InterPro"/>
</dbReference>
<evidence type="ECO:0000313" key="11">
    <source>
        <dbReference type="Proteomes" id="UP000007374"/>
    </source>
</evidence>
<dbReference type="Proteomes" id="UP000007374">
    <property type="component" value="Unassembled WGS sequence"/>
</dbReference>
<feature type="transmembrane region" description="Helical" evidence="8">
    <location>
        <begin position="93"/>
        <end position="110"/>
    </location>
</feature>
<keyword evidence="6 8" id="KW-1133">Transmembrane helix</keyword>
<dbReference type="EMBL" id="AMSI01000003">
    <property type="protein sequence ID" value="EKF43515.1"/>
    <property type="molecule type" value="Genomic_DNA"/>
</dbReference>
<feature type="transmembrane region" description="Helical" evidence="8">
    <location>
        <begin position="214"/>
        <end position="234"/>
    </location>
</feature>
<dbReference type="PATRIC" id="fig|1231190.3.peg.1214"/>
<feature type="transmembrane region" description="Helical" evidence="8">
    <location>
        <begin position="317"/>
        <end position="339"/>
    </location>
</feature>
<evidence type="ECO:0000256" key="5">
    <source>
        <dbReference type="ARBA" id="ARBA00022692"/>
    </source>
</evidence>
<sequence length="502" mass="55668">MRNTLAKLRAPHVILLLIAAILVARLADMALFPLMDTTEARYGEMARKMALLGDWITPWADDGVPFWGKPPLSFWITALSFRLFGVSEFTARLPHFLCALLIGAMVWDLARRQYGARAALLSASVLTGSALFLVSSGAVMTDTALVLGTTAAMYGFWLALNDPSPTLRQRGAWVFFIGVAIGLLAKGPLTLVLAGLPLFIWVTLTRKWKETFRNLPWILGTLFVAALVLPWYILAEQKTPGFLDYFIIGEHWSRFMVPGWKGDLYGTAHRYPPGTIWLFSLLALLPWSISLFVGAWQSRGETQPDEKPADASWTRYLLLWALLPLIFFTAARNIIWTYALPSLPAAALLLGGWMAQRSQKSEIWAIAGLSIVFCLTAGAGVGLALFPNLLERSTAKSVAQAYMRYKYEPDQPLFFVTHRPFSAGFYTLDHARLVSAMGDIAANLASPGGYLAVPASLMAKFVKPDDLEIEYDLGRFGEYELLHVHRMKAPHDGEHTPIALAY</sequence>
<feature type="transmembrane region" description="Helical" evidence="8">
    <location>
        <begin position="276"/>
        <end position="296"/>
    </location>
</feature>
<keyword evidence="11" id="KW-1185">Reference proteome</keyword>
<comment type="caution">
    <text evidence="10">The sequence shown here is derived from an EMBL/GenBank/DDBJ whole genome shotgun (WGS) entry which is preliminary data.</text>
</comment>
<organism evidence="10 11">
    <name type="scientific">Nitratireductor indicus C115</name>
    <dbReference type="NCBI Taxonomy" id="1231190"/>
    <lineage>
        <taxon>Bacteria</taxon>
        <taxon>Pseudomonadati</taxon>
        <taxon>Pseudomonadota</taxon>
        <taxon>Alphaproteobacteria</taxon>
        <taxon>Hyphomicrobiales</taxon>
        <taxon>Phyllobacteriaceae</taxon>
        <taxon>Nitratireductor</taxon>
    </lineage>
</organism>
<accession>K2NVZ7</accession>
<evidence type="ECO:0000259" key="9">
    <source>
        <dbReference type="Pfam" id="PF02366"/>
    </source>
</evidence>
<dbReference type="STRING" id="721133.SAMN05216176_101150"/>
<comment type="subcellular location">
    <subcellularLocation>
        <location evidence="1">Cell membrane</location>
        <topology evidence="1">Multi-pass membrane protein</topology>
    </subcellularLocation>
</comment>
<dbReference type="GO" id="GO:0000030">
    <property type="term" value="F:mannosyltransferase activity"/>
    <property type="evidence" value="ECO:0007669"/>
    <property type="project" value="InterPro"/>
</dbReference>
<name>K2NVZ7_9HYPH</name>
<evidence type="ECO:0000256" key="3">
    <source>
        <dbReference type="ARBA" id="ARBA00022676"/>
    </source>
</evidence>
<feature type="transmembrane region" description="Helical" evidence="8">
    <location>
        <begin position="131"/>
        <end position="160"/>
    </location>
</feature>